<dbReference type="GO" id="GO:0006355">
    <property type="term" value="P:regulation of DNA-templated transcription"/>
    <property type="evidence" value="ECO:0007669"/>
    <property type="project" value="InterPro"/>
</dbReference>
<dbReference type="InterPro" id="IPR001387">
    <property type="entry name" value="Cro/C1-type_HTH"/>
</dbReference>
<gene>
    <name evidence="4" type="ORF">D4N09_18615</name>
    <name evidence="2" type="ORF">D9E49_21900</name>
    <name evidence="3" type="ORF">HVV39_12620</name>
</gene>
<reference evidence="2 5" key="2">
    <citation type="submission" date="2018-10" db="EMBL/GenBank/DDBJ databases">
        <authorList>
            <consortium name="NARMS: The National Antimicrobial Resistance Monitoring System"/>
        </authorList>
    </citation>
    <scope>NUCLEOTIDE SEQUENCE [LARGE SCALE GENOMIC DNA]</scope>
    <source>
        <strain evidence="2 5">CVM N17EC0276</strain>
    </source>
</reference>
<evidence type="ECO:0000313" key="6">
    <source>
        <dbReference type="Proteomes" id="UP000460654"/>
    </source>
</evidence>
<organism evidence="2 5">
    <name type="scientific">Escherichia coli</name>
    <dbReference type="NCBI Taxonomy" id="562"/>
    <lineage>
        <taxon>Bacteria</taxon>
        <taxon>Pseudomonadati</taxon>
        <taxon>Pseudomonadota</taxon>
        <taxon>Gammaproteobacteria</taxon>
        <taxon>Enterobacterales</taxon>
        <taxon>Enterobacteriaceae</taxon>
        <taxon>Escherichia</taxon>
    </lineage>
</organism>
<evidence type="ECO:0000313" key="7">
    <source>
        <dbReference type="Proteomes" id="UP000514533"/>
    </source>
</evidence>
<dbReference type="Gene3D" id="1.10.260.40">
    <property type="entry name" value="lambda repressor-like DNA-binding domains"/>
    <property type="match status" value="1"/>
</dbReference>
<dbReference type="EMBL" id="CP055981">
    <property type="protein sequence ID" value="QMS38815.1"/>
    <property type="molecule type" value="Genomic_DNA"/>
</dbReference>
<evidence type="ECO:0000313" key="3">
    <source>
        <dbReference type="EMBL" id="QMS38815.1"/>
    </source>
</evidence>
<dbReference type="PROSITE" id="PS50943">
    <property type="entry name" value="HTH_CROC1"/>
    <property type="match status" value="1"/>
</dbReference>
<dbReference type="Proteomes" id="UP000460654">
    <property type="component" value="Unassembled WGS sequence"/>
</dbReference>
<dbReference type="Pfam" id="PF01381">
    <property type="entry name" value="HTH_3"/>
    <property type="match status" value="1"/>
</dbReference>
<dbReference type="SMART" id="SM00530">
    <property type="entry name" value="HTH_XRE"/>
    <property type="match status" value="1"/>
</dbReference>
<dbReference type="CDD" id="cd00093">
    <property type="entry name" value="HTH_XRE"/>
    <property type="match status" value="1"/>
</dbReference>
<proteinExistence type="predicted"/>
<feature type="domain" description="HTH cro/C1-type" evidence="1">
    <location>
        <begin position="95"/>
        <end position="148"/>
    </location>
</feature>
<dbReference type="RefSeq" id="WP_001534936.1">
    <property type="nucleotide sequence ID" value="NZ_BFGV01000074.1"/>
</dbReference>
<evidence type="ECO:0000313" key="4">
    <source>
        <dbReference type="EMBL" id="TXU32976.1"/>
    </source>
</evidence>
<evidence type="ECO:0000313" key="2">
    <source>
        <dbReference type="EMBL" id="MIB63008.1"/>
    </source>
</evidence>
<reference evidence="4 6" key="1">
    <citation type="submission" date="2018-09" db="EMBL/GenBank/DDBJ databases">
        <title>Persistent metagenomic signatures of early life antibiotic treatment in the infant gut microbiota and resistome.</title>
        <authorList>
            <person name="Gasparrini A.J."/>
        </authorList>
    </citation>
    <scope>NUCLEOTIDE SEQUENCE [LARGE SCALE GENOMIC DNA]</scope>
    <source>
        <strain evidence="4 6">T0181B.E-10</strain>
    </source>
</reference>
<dbReference type="Proteomes" id="UP000514533">
    <property type="component" value="Chromosome"/>
</dbReference>
<dbReference type="Proteomes" id="UP000271175">
    <property type="component" value="Unassembled WGS sequence"/>
</dbReference>
<dbReference type="EMBL" id="QYOH01000022">
    <property type="protein sequence ID" value="TXU32976.1"/>
    <property type="molecule type" value="Genomic_DNA"/>
</dbReference>
<sequence length="151" mass="17122">MRTHHTPAEDSANFGMLVKTFTHAVKDIPLCGPKADQEEYHNALKLIEFLVDRDDLENPLFELLCVRIREYENNAPEFQHFNQRLASTPCGVSLLRILMDQHGLKAADLAQELGSKSNVSNILNGRRALTVRHIKALSERFNLPAEAFIDK</sequence>
<name>A0A0K5QZR1_ECOLX</name>
<dbReference type="PANTHER" id="PTHR40455:SF1">
    <property type="entry name" value="ANTITOXIN HIGA"/>
    <property type="match status" value="1"/>
</dbReference>
<dbReference type="AlphaFoldDB" id="A0A0K5QZR1"/>
<reference evidence="3 7" key="3">
    <citation type="submission" date="2020-06" db="EMBL/GenBank/DDBJ databases">
        <title>REHAB project genomes.</title>
        <authorList>
            <person name="Shaw L.P."/>
        </authorList>
    </citation>
    <scope>NUCLEOTIDE SEQUENCE [LARGE SCALE GENOMIC DNA]</scope>
    <source>
        <strain evidence="3 7">RHB01-C20</strain>
    </source>
</reference>
<accession>A0A0K5QZR1</accession>
<dbReference type="InterPro" id="IPR039060">
    <property type="entry name" value="Antitox_HigA"/>
</dbReference>
<evidence type="ECO:0000313" key="5">
    <source>
        <dbReference type="Proteomes" id="UP000271175"/>
    </source>
</evidence>
<protein>
    <submittedName>
        <fullName evidence="2">Helix-turn-helix domain-containing protein</fullName>
    </submittedName>
</protein>
<dbReference type="PANTHER" id="PTHR40455">
    <property type="entry name" value="ANTITOXIN HIGA"/>
    <property type="match status" value="1"/>
</dbReference>
<evidence type="ECO:0000259" key="1">
    <source>
        <dbReference type="PROSITE" id="PS50943"/>
    </source>
</evidence>
<dbReference type="SUPFAM" id="SSF47413">
    <property type="entry name" value="lambda repressor-like DNA-binding domains"/>
    <property type="match status" value="1"/>
</dbReference>
<dbReference type="EMBL" id="ROAL01000026">
    <property type="protein sequence ID" value="MIB63008.1"/>
    <property type="molecule type" value="Genomic_DNA"/>
</dbReference>
<dbReference type="GO" id="GO:0001046">
    <property type="term" value="F:core promoter sequence-specific DNA binding"/>
    <property type="evidence" value="ECO:0007669"/>
    <property type="project" value="TreeGrafter"/>
</dbReference>
<dbReference type="InterPro" id="IPR010982">
    <property type="entry name" value="Lambda_DNA-bd_dom_sf"/>
</dbReference>